<dbReference type="RefSeq" id="WP_167170831.1">
    <property type="nucleotide sequence ID" value="NZ_BAAAOO010000004.1"/>
</dbReference>
<keyword evidence="1" id="KW-1133">Transmembrane helix</keyword>
<keyword evidence="6" id="KW-1185">Reference proteome</keyword>
<reference evidence="5 6" key="1">
    <citation type="submission" date="2020-02" db="EMBL/GenBank/DDBJ databases">
        <title>Sequencing the genomes of 1000 actinobacteria strains.</title>
        <authorList>
            <person name="Klenk H.-P."/>
        </authorList>
    </citation>
    <scope>NUCLEOTIDE SEQUENCE [LARGE SCALE GENOMIC DNA]</scope>
    <source>
        <strain evidence="5 6">DSM 19609</strain>
    </source>
</reference>
<dbReference type="EMBL" id="JAAMOZ010000003">
    <property type="protein sequence ID" value="NIH58434.1"/>
    <property type="molecule type" value="Genomic_DNA"/>
</dbReference>
<dbReference type="InterPro" id="IPR048389">
    <property type="entry name" value="YciQ-like_C"/>
</dbReference>
<feature type="transmembrane region" description="Helical" evidence="1">
    <location>
        <begin position="258"/>
        <end position="278"/>
    </location>
</feature>
<keyword evidence="2" id="KW-0732">Signal</keyword>
<evidence type="ECO:0008006" key="7">
    <source>
        <dbReference type="Google" id="ProtNLM"/>
    </source>
</evidence>
<accession>A0ABX0SJC8</accession>
<evidence type="ECO:0000259" key="3">
    <source>
        <dbReference type="Pfam" id="PF09972"/>
    </source>
</evidence>
<dbReference type="Pfam" id="PF20990">
    <property type="entry name" value="DUF2207_C"/>
    <property type="match status" value="1"/>
</dbReference>
<evidence type="ECO:0000256" key="1">
    <source>
        <dbReference type="SAM" id="Phobius"/>
    </source>
</evidence>
<dbReference type="InterPro" id="IPR018702">
    <property type="entry name" value="DUF2207"/>
</dbReference>
<evidence type="ECO:0000256" key="2">
    <source>
        <dbReference type="SAM" id="SignalP"/>
    </source>
</evidence>
<evidence type="ECO:0000313" key="6">
    <source>
        <dbReference type="Proteomes" id="UP000749311"/>
    </source>
</evidence>
<keyword evidence="1" id="KW-0472">Membrane</keyword>
<dbReference type="Proteomes" id="UP000749311">
    <property type="component" value="Unassembled WGS sequence"/>
</dbReference>
<feature type="domain" description="Predicted membrane protein YciQ-like C-terminal" evidence="4">
    <location>
        <begin position="313"/>
        <end position="534"/>
    </location>
</feature>
<sequence>MSTRHGLRKPARPRAGLVRAGLVVAAASLVGLCAFTAPAAAEDMAESYVVEGQVLADGTLNVSETITFGGDAPDSLEQRLATVKDGLEYTVLRYDISDVRVTAGGSDLGPSITSDGDYLVISVDTAQAGSDPIVIEYTVKGAAVALPEVSGQDPRTEVSWRYLQGLSVGVQDVSGTVTLPDSTRTLDIDCQAGPPAATTSCSTFASGTFEALDPEFTDGPRGTGEVVDLSFVVPSSAVVPNQILDHRWTLDRAFSTDLLPLLVALGALVVGGVALYLLHRAVGADETGAKPTIVAEFEPIAKGEERFQLVVPILPGEVGTVIDERVDPVDITATIVDLAQRGHLTIVELPRQGAHAAPDWTFERRTGADELHGYEQALLDAIAPAGGEAVTVSGIGGAVQDVVGDVQGRIYEEVVREGWFAQRPDSVRNVWGRLSGALVGATVVVLALLVAFTSFGILGLVLVGLALALLWVSQQMPRRTAQGASVLRGLEVLSINLQTQPTDHVPKDDAYAEISRILPYAIVLGGLDRWLQAMVEADNDPGVPDPDDLSWYRAPNSWHLSDLPASLDAFITMVQGKLYARR</sequence>
<comment type="caution">
    <text evidence="5">The sequence shown here is derived from an EMBL/GenBank/DDBJ whole genome shotgun (WGS) entry which is preliminary data.</text>
</comment>
<organism evidence="5 6">
    <name type="scientific">Brooklawnia cerclae</name>
    <dbReference type="NCBI Taxonomy" id="349934"/>
    <lineage>
        <taxon>Bacteria</taxon>
        <taxon>Bacillati</taxon>
        <taxon>Actinomycetota</taxon>
        <taxon>Actinomycetes</taxon>
        <taxon>Propionibacteriales</taxon>
        <taxon>Propionibacteriaceae</taxon>
        <taxon>Brooklawnia</taxon>
    </lineage>
</organism>
<feature type="chain" id="PRO_5046717863" description="DUF2207 domain-containing protein" evidence="2">
    <location>
        <begin position="40"/>
        <end position="582"/>
    </location>
</feature>
<name>A0ABX0SJC8_9ACTN</name>
<feature type="signal peptide" evidence="2">
    <location>
        <begin position="1"/>
        <end position="39"/>
    </location>
</feature>
<proteinExistence type="predicted"/>
<dbReference type="Pfam" id="PF09972">
    <property type="entry name" value="DUF2207"/>
    <property type="match status" value="1"/>
</dbReference>
<feature type="transmembrane region" description="Helical" evidence="1">
    <location>
        <begin position="455"/>
        <end position="472"/>
    </location>
</feature>
<feature type="domain" description="DUF2207" evidence="3">
    <location>
        <begin position="46"/>
        <end position="185"/>
    </location>
</feature>
<evidence type="ECO:0000313" key="5">
    <source>
        <dbReference type="EMBL" id="NIH58434.1"/>
    </source>
</evidence>
<gene>
    <name evidence="5" type="ORF">FB473_003129</name>
</gene>
<keyword evidence="1" id="KW-0812">Transmembrane</keyword>
<feature type="transmembrane region" description="Helical" evidence="1">
    <location>
        <begin position="430"/>
        <end position="449"/>
    </location>
</feature>
<evidence type="ECO:0000259" key="4">
    <source>
        <dbReference type="Pfam" id="PF20990"/>
    </source>
</evidence>
<protein>
    <recommendedName>
        <fullName evidence="7">DUF2207 domain-containing protein</fullName>
    </recommendedName>
</protein>